<comment type="similarity">
    <text evidence="1 2">Belongs to the outer membrane factor (OMF) (TC 1.B.17) family.</text>
</comment>
<keyword evidence="2 4" id="KW-0449">Lipoprotein</keyword>
<keyword evidence="2" id="KW-1134">Transmembrane beta strand</keyword>
<evidence type="ECO:0000256" key="1">
    <source>
        <dbReference type="ARBA" id="ARBA00007613"/>
    </source>
</evidence>
<dbReference type="PANTHER" id="PTHR30203:SF33">
    <property type="entry name" value="BLR4455 PROTEIN"/>
    <property type="match status" value="1"/>
</dbReference>
<evidence type="ECO:0000313" key="4">
    <source>
        <dbReference type="EMBL" id="SHG28356.1"/>
    </source>
</evidence>
<dbReference type="Gene3D" id="1.20.1600.10">
    <property type="entry name" value="Outer membrane efflux proteins (OEP)"/>
    <property type="match status" value="1"/>
</dbReference>
<protein>
    <submittedName>
        <fullName evidence="4">Efflux transporter, outer membrane factor (OMF) lipoprotein, NodT family</fullName>
    </submittedName>
</protein>
<keyword evidence="2" id="KW-0564">Palmitate</keyword>
<dbReference type="PROSITE" id="PS51257">
    <property type="entry name" value="PROKAR_LIPOPROTEIN"/>
    <property type="match status" value="1"/>
</dbReference>
<dbReference type="Pfam" id="PF02321">
    <property type="entry name" value="OEP"/>
    <property type="match status" value="2"/>
</dbReference>
<accession>A0A1M5IJE2</accession>
<dbReference type="PANTHER" id="PTHR30203">
    <property type="entry name" value="OUTER MEMBRANE CATION EFFLUX PROTEIN"/>
    <property type="match status" value="1"/>
</dbReference>
<dbReference type="NCBIfam" id="TIGR01845">
    <property type="entry name" value="outer_NodT"/>
    <property type="match status" value="1"/>
</dbReference>
<dbReference type="InterPro" id="IPR010131">
    <property type="entry name" value="MdtP/NodT-like"/>
</dbReference>
<organism evidence="4 5">
    <name type="scientific">Salegentibacter echinorum</name>
    <dbReference type="NCBI Taxonomy" id="1073325"/>
    <lineage>
        <taxon>Bacteria</taxon>
        <taxon>Pseudomonadati</taxon>
        <taxon>Bacteroidota</taxon>
        <taxon>Flavobacteriia</taxon>
        <taxon>Flavobacteriales</taxon>
        <taxon>Flavobacteriaceae</taxon>
        <taxon>Salegentibacter</taxon>
    </lineage>
</organism>
<dbReference type="EMBL" id="FQVT01000008">
    <property type="protein sequence ID" value="SHG28356.1"/>
    <property type="molecule type" value="Genomic_DNA"/>
</dbReference>
<dbReference type="AlphaFoldDB" id="A0A1M5IJE2"/>
<reference evidence="5" key="1">
    <citation type="submission" date="2016-11" db="EMBL/GenBank/DDBJ databases">
        <authorList>
            <person name="Varghese N."/>
            <person name="Submissions S."/>
        </authorList>
    </citation>
    <scope>NUCLEOTIDE SEQUENCE [LARGE SCALE GENOMIC DNA]</scope>
    <source>
        <strain evidence="5">DSM 24579</strain>
    </source>
</reference>
<keyword evidence="2" id="KW-0812">Transmembrane</keyword>
<name>A0A1M5IJE2_SALEC</name>
<evidence type="ECO:0000313" key="5">
    <source>
        <dbReference type="Proteomes" id="UP000183945"/>
    </source>
</evidence>
<feature type="coiled-coil region" evidence="3">
    <location>
        <begin position="234"/>
        <end position="261"/>
    </location>
</feature>
<proteinExistence type="inferred from homology"/>
<dbReference type="InterPro" id="IPR003423">
    <property type="entry name" value="OMP_efflux"/>
</dbReference>
<sequence length="478" mass="53869">MNRSLKIRIAMRKNRVYKFVLAGVLPLLLVSCFAAKEYDRPEIEELSEDLYRTDKLPQDSLTIATISWRELFRDPVLAQHIEEGLQNNLDIRIAIQQMLAAEAYVKQGKASYFPTLSANASATHQEMSNNSQFGDFLSGSQDQFELSGNLSWEADIWGKIRSNDRAFTAAYLQSEAAHKAVKTQLIASIAKNYYQLLSLDEQLRITKETVETRKRSLETTEALKEAGNVNEVGVQQTKAQLHTAEALLIQIKNQIRLLENSFSILLGQGPQQIRRTDLEDQKITTPLNTGVPSQLLRNRPDVIAAEFNLINAFELTNAARANFYPSLKLTATGGFQSLELDKLLNANSLFANLGASLMEPIFNKRQIRTQYEVSQAQQEQALLNFKKAILQAGKEVSDALYNYDASTDRMEVLKDEYEAYSKASEYSEELLNNGFANYLEVLRARENALNSQLNLIDAEYNKLSSIVNLYKALGGGWQ</sequence>
<dbReference type="Gene3D" id="2.20.200.10">
    <property type="entry name" value="Outer membrane efflux proteins (OEP)"/>
    <property type="match status" value="1"/>
</dbReference>
<keyword evidence="2" id="KW-0472">Membrane</keyword>
<keyword evidence="3" id="KW-0175">Coiled coil</keyword>
<evidence type="ECO:0000256" key="2">
    <source>
        <dbReference type="RuleBase" id="RU362097"/>
    </source>
</evidence>
<keyword evidence="5" id="KW-1185">Reference proteome</keyword>
<evidence type="ECO:0000256" key="3">
    <source>
        <dbReference type="SAM" id="Coils"/>
    </source>
</evidence>
<dbReference type="SUPFAM" id="SSF56954">
    <property type="entry name" value="Outer membrane efflux proteins (OEP)"/>
    <property type="match status" value="1"/>
</dbReference>
<dbReference type="GO" id="GO:0005886">
    <property type="term" value="C:plasma membrane"/>
    <property type="evidence" value="ECO:0007669"/>
    <property type="project" value="UniProtKB-SubCell"/>
</dbReference>
<gene>
    <name evidence="4" type="ORF">SAMN05444483_1088</name>
</gene>
<dbReference type="GO" id="GO:0015562">
    <property type="term" value="F:efflux transmembrane transporter activity"/>
    <property type="evidence" value="ECO:0007669"/>
    <property type="project" value="InterPro"/>
</dbReference>
<dbReference type="STRING" id="1073325.SAMN05444483_1088"/>
<comment type="subcellular location">
    <subcellularLocation>
        <location evidence="2">Cell membrane</location>
        <topology evidence="2">Lipid-anchor</topology>
    </subcellularLocation>
</comment>
<dbReference type="Proteomes" id="UP000183945">
    <property type="component" value="Unassembled WGS sequence"/>
</dbReference>